<organism evidence="1 2">
    <name type="scientific">Corynebacterium provencense</name>
    <dbReference type="NCBI Taxonomy" id="1737425"/>
    <lineage>
        <taxon>Bacteria</taxon>
        <taxon>Bacillati</taxon>
        <taxon>Actinomycetota</taxon>
        <taxon>Actinomycetes</taxon>
        <taxon>Mycobacteriales</taxon>
        <taxon>Corynebacteriaceae</taxon>
        <taxon>Corynebacterium</taxon>
    </lineage>
</organism>
<dbReference type="EMBL" id="CP024988">
    <property type="protein sequence ID" value="AWT25593.1"/>
    <property type="molecule type" value="Genomic_DNA"/>
</dbReference>
<dbReference type="KEGG" id="cpre:Csp1_07840"/>
<evidence type="ECO:0000313" key="2">
    <source>
        <dbReference type="Proteomes" id="UP000247696"/>
    </source>
</evidence>
<dbReference type="STRING" id="1737425.GCA_900049755_00508"/>
<dbReference type="InterPro" id="IPR025355">
    <property type="entry name" value="DUF4259"/>
</dbReference>
<dbReference type="Pfam" id="PF14078">
    <property type="entry name" value="DUF4259"/>
    <property type="match status" value="1"/>
</dbReference>
<gene>
    <name evidence="1" type="ORF">Csp1_07840</name>
</gene>
<evidence type="ECO:0000313" key="1">
    <source>
        <dbReference type="EMBL" id="AWT25593.1"/>
    </source>
</evidence>
<dbReference type="Proteomes" id="UP000247696">
    <property type="component" value="Chromosome"/>
</dbReference>
<proteinExistence type="predicted"/>
<accession>A0A2Z3YW06</accession>
<evidence type="ECO:0008006" key="3">
    <source>
        <dbReference type="Google" id="ProtNLM"/>
    </source>
</evidence>
<reference evidence="2" key="1">
    <citation type="submission" date="2017-11" db="EMBL/GenBank/DDBJ databases">
        <title>Otitis media/interna in a cat caused by the recently described species Corynebacterium provencense.</title>
        <authorList>
            <person name="Kittl S."/>
            <person name="Brodard I."/>
            <person name="Rychener L."/>
            <person name="Jores J."/>
            <person name="Roosje P."/>
            <person name="Gobeli Brawand S."/>
        </authorList>
    </citation>
    <scope>NUCLEOTIDE SEQUENCE [LARGE SCALE GENOMIC DNA]</scope>
    <source>
        <strain evidence="2">17KM38</strain>
    </source>
</reference>
<dbReference type="OrthoDB" id="4427749at2"/>
<protein>
    <recommendedName>
        <fullName evidence="3">DUF4259 domain-containing protein</fullName>
    </recommendedName>
</protein>
<dbReference type="RefSeq" id="WP_066583678.1">
    <property type="nucleotide sequence ID" value="NZ_CABKVS010000001.1"/>
</dbReference>
<name>A0A2Z3YW06_9CORY</name>
<sequence length="123" mass="13011">MSSWDEAVFADENSAEFLAECDELDGADLVRALEDACTVALNHAEPGDADHMTGLCAATVASIWCGAPFTAAEVADDHPLVRSWIGECPDELREVALQLLDRHLETLGDGAPDGLETSVEALG</sequence>
<keyword evidence="2" id="KW-1185">Reference proteome</keyword>
<dbReference type="AlphaFoldDB" id="A0A2Z3YW06"/>